<dbReference type="AlphaFoldDB" id="A0AAN8A0V1"/>
<sequence length="198" mass="21892">MDPDRHHTAKLHEKEYEKGGALQRLSSSGAIHGGDMRQLATSTIDEEATRRDHCELGKELGICLAAQQEAAVVTAIRGKANIELAELVKQYRTRPATSLTPMERFKMPGSVEHPFPMYAKQEMAAWGVEDASMGSLDRRVELARIIRSPPDRAAQSIQTTGPWSHDLPSDSISEARDANRERTPREEEGQSDAGAGRY</sequence>
<dbReference type="Proteomes" id="UP001310594">
    <property type="component" value="Unassembled WGS sequence"/>
</dbReference>
<evidence type="ECO:0000256" key="1">
    <source>
        <dbReference type="SAM" id="MobiDB-lite"/>
    </source>
</evidence>
<dbReference type="EMBL" id="JAVRQU010000009">
    <property type="protein sequence ID" value="KAK5698871.1"/>
    <property type="molecule type" value="Genomic_DNA"/>
</dbReference>
<reference evidence="2" key="1">
    <citation type="submission" date="2023-08" db="EMBL/GenBank/DDBJ databases">
        <title>Black Yeasts Isolated from many extreme environments.</title>
        <authorList>
            <person name="Coleine C."/>
            <person name="Stajich J.E."/>
            <person name="Selbmann L."/>
        </authorList>
    </citation>
    <scope>NUCLEOTIDE SEQUENCE</scope>
    <source>
        <strain evidence="2">CCFEE 5810</strain>
    </source>
</reference>
<evidence type="ECO:0000313" key="2">
    <source>
        <dbReference type="EMBL" id="KAK5698871.1"/>
    </source>
</evidence>
<accession>A0AAN8A0V1</accession>
<feature type="compositionally biased region" description="Basic and acidic residues" evidence="1">
    <location>
        <begin position="173"/>
        <end position="188"/>
    </location>
</feature>
<comment type="caution">
    <text evidence="2">The sequence shown here is derived from an EMBL/GenBank/DDBJ whole genome shotgun (WGS) entry which is preliminary data.</text>
</comment>
<protein>
    <submittedName>
        <fullName evidence="2">Uncharacterized protein</fullName>
    </submittedName>
</protein>
<proteinExistence type="predicted"/>
<feature type="region of interest" description="Disordered" evidence="1">
    <location>
        <begin position="150"/>
        <end position="198"/>
    </location>
</feature>
<organism evidence="2 3">
    <name type="scientific">Elasticomyces elasticus</name>
    <dbReference type="NCBI Taxonomy" id="574655"/>
    <lineage>
        <taxon>Eukaryota</taxon>
        <taxon>Fungi</taxon>
        <taxon>Dikarya</taxon>
        <taxon>Ascomycota</taxon>
        <taxon>Pezizomycotina</taxon>
        <taxon>Dothideomycetes</taxon>
        <taxon>Dothideomycetidae</taxon>
        <taxon>Mycosphaerellales</taxon>
        <taxon>Teratosphaeriaceae</taxon>
        <taxon>Elasticomyces</taxon>
    </lineage>
</organism>
<feature type="compositionally biased region" description="Basic and acidic residues" evidence="1">
    <location>
        <begin position="1"/>
        <end position="18"/>
    </location>
</feature>
<gene>
    <name evidence="2" type="ORF">LTR97_006520</name>
</gene>
<feature type="region of interest" description="Disordered" evidence="1">
    <location>
        <begin position="1"/>
        <end position="20"/>
    </location>
</feature>
<evidence type="ECO:0000313" key="3">
    <source>
        <dbReference type="Proteomes" id="UP001310594"/>
    </source>
</evidence>
<name>A0AAN8A0V1_9PEZI</name>